<evidence type="ECO:0000256" key="6">
    <source>
        <dbReference type="SAM" id="Phobius"/>
    </source>
</evidence>
<sequence>MFRESGFQDKEELTWEDFHFMLRDHDSELRFTQLCVKGVEVPEVIKDLCRRASYISQEKICPSPRVSARCPHSNADVEWTAQRLQCPMDTDPPQEIRRRFGKKVTSFQPLLFTEAHREKFQRSRRHQTLQQFKRFIENYRRHIGCVAVFYAIAGGLFLERAYYYAYQAHHTGITDTTRVGIILSRGTAASISFMFSYILLTMCRNLITFLRETFLHRYVPFDAAVDFHRLIASTAIILTVLHSAGHVVNVYLFSISPLSVLSCLFPGLFHDNGSEFPQKYYWWFFQTVPGLTGVLLLLVLAIIYVFASHHFRRHSFRGFWLTHHLYILLYVLLIIHGSFGLIQLPRFHIFFLVPALIYVGDKLVSLSRKKVEISVVKAELLPSGTSLEAVRDHLGGTDKAHRAWPEP</sequence>
<feature type="domain" description="Ferric oxidoreductase" evidence="7">
    <location>
        <begin position="195"/>
        <end position="334"/>
    </location>
</feature>
<evidence type="ECO:0000256" key="2">
    <source>
        <dbReference type="ARBA" id="ARBA00022692"/>
    </source>
</evidence>
<dbReference type="GO" id="GO:0006952">
    <property type="term" value="P:defense response"/>
    <property type="evidence" value="ECO:0007669"/>
    <property type="project" value="TreeGrafter"/>
</dbReference>
<dbReference type="InterPro" id="IPR013130">
    <property type="entry name" value="Fe3_Rdtase_TM_dom"/>
</dbReference>
<dbReference type="GO" id="GO:0042554">
    <property type="term" value="P:superoxide anion generation"/>
    <property type="evidence" value="ECO:0007669"/>
    <property type="project" value="TreeGrafter"/>
</dbReference>
<protein>
    <recommendedName>
        <fullName evidence="7">Ferric oxidoreductase domain-containing protein</fullName>
    </recommendedName>
</protein>
<evidence type="ECO:0000259" key="7">
    <source>
        <dbReference type="Pfam" id="PF01794"/>
    </source>
</evidence>
<feature type="non-terminal residue" evidence="8">
    <location>
        <position position="1"/>
    </location>
</feature>
<keyword evidence="2 6" id="KW-0812">Transmembrane</keyword>
<evidence type="ECO:0000313" key="9">
    <source>
        <dbReference type="Proteomes" id="UP000269945"/>
    </source>
</evidence>
<gene>
    <name evidence="8" type="ORF">BN2614_LOCUS2</name>
</gene>
<keyword evidence="5 6" id="KW-0472">Membrane</keyword>
<evidence type="ECO:0000256" key="5">
    <source>
        <dbReference type="ARBA" id="ARBA00023136"/>
    </source>
</evidence>
<proteinExistence type="predicted"/>
<comment type="caution">
    <text evidence="8">The sequence shown here is derived from an EMBL/GenBank/DDBJ whole genome shotgun (WGS) entry which is preliminary data.</text>
</comment>
<dbReference type="PANTHER" id="PTHR11972:SF75">
    <property type="entry name" value="DUAL OXIDASE 1"/>
    <property type="match status" value="1"/>
</dbReference>
<feature type="transmembrane region" description="Helical" evidence="6">
    <location>
        <begin position="250"/>
        <end position="269"/>
    </location>
</feature>
<dbReference type="Pfam" id="PF01794">
    <property type="entry name" value="Ferric_reduct"/>
    <property type="match status" value="1"/>
</dbReference>
<evidence type="ECO:0000256" key="1">
    <source>
        <dbReference type="ARBA" id="ARBA00004141"/>
    </source>
</evidence>
<feature type="transmembrane region" description="Helical" evidence="6">
    <location>
        <begin position="281"/>
        <end position="307"/>
    </location>
</feature>
<name>A0A9X9PVC3_GULGU</name>
<dbReference type="AlphaFoldDB" id="A0A9X9PVC3"/>
<organism evidence="8 9">
    <name type="scientific">Gulo gulo</name>
    <name type="common">Wolverine</name>
    <name type="synonym">Gluton</name>
    <dbReference type="NCBI Taxonomy" id="48420"/>
    <lineage>
        <taxon>Eukaryota</taxon>
        <taxon>Metazoa</taxon>
        <taxon>Chordata</taxon>
        <taxon>Craniata</taxon>
        <taxon>Vertebrata</taxon>
        <taxon>Euteleostomi</taxon>
        <taxon>Mammalia</taxon>
        <taxon>Eutheria</taxon>
        <taxon>Laurasiatheria</taxon>
        <taxon>Carnivora</taxon>
        <taxon>Caniformia</taxon>
        <taxon>Musteloidea</taxon>
        <taxon>Mustelidae</taxon>
        <taxon>Guloninae</taxon>
        <taxon>Gulo</taxon>
    </lineage>
</organism>
<feature type="transmembrane region" description="Helical" evidence="6">
    <location>
        <begin position="143"/>
        <end position="166"/>
    </location>
</feature>
<keyword evidence="4" id="KW-0560">Oxidoreductase</keyword>
<accession>A0A9X9PVC3</accession>
<keyword evidence="3 6" id="KW-1133">Transmembrane helix</keyword>
<evidence type="ECO:0000256" key="4">
    <source>
        <dbReference type="ARBA" id="ARBA00023002"/>
    </source>
</evidence>
<reference evidence="8 9" key="1">
    <citation type="submission" date="2018-10" db="EMBL/GenBank/DDBJ databases">
        <authorList>
            <person name="Ekblom R."/>
            <person name="Jareborg N."/>
        </authorList>
    </citation>
    <scope>NUCLEOTIDE SEQUENCE [LARGE SCALE GENOMIC DNA]</scope>
    <source>
        <tissue evidence="8">Muscle</tissue>
    </source>
</reference>
<feature type="transmembrane region" description="Helical" evidence="6">
    <location>
        <begin position="186"/>
        <end position="207"/>
    </location>
</feature>
<evidence type="ECO:0000256" key="3">
    <source>
        <dbReference type="ARBA" id="ARBA00022989"/>
    </source>
</evidence>
<dbReference type="PANTHER" id="PTHR11972">
    <property type="entry name" value="NADPH OXIDASE"/>
    <property type="match status" value="1"/>
</dbReference>
<dbReference type="Proteomes" id="UP000269945">
    <property type="component" value="Unassembled WGS sequence"/>
</dbReference>
<comment type="subcellular location">
    <subcellularLocation>
        <location evidence="1">Membrane</location>
        <topology evidence="1">Multi-pass membrane protein</topology>
    </subcellularLocation>
</comment>
<dbReference type="InterPro" id="IPR050369">
    <property type="entry name" value="RBOH/FRE"/>
</dbReference>
<keyword evidence="9" id="KW-1185">Reference proteome</keyword>
<dbReference type="GO" id="GO:0043020">
    <property type="term" value="C:NADPH oxidase complex"/>
    <property type="evidence" value="ECO:0007669"/>
    <property type="project" value="TreeGrafter"/>
</dbReference>
<dbReference type="GO" id="GO:0016175">
    <property type="term" value="F:superoxide-generating NAD(P)H oxidase activity"/>
    <property type="evidence" value="ECO:0007669"/>
    <property type="project" value="TreeGrafter"/>
</dbReference>
<feature type="transmembrane region" description="Helical" evidence="6">
    <location>
        <begin position="319"/>
        <end position="341"/>
    </location>
</feature>
<dbReference type="EMBL" id="CYRY02003605">
    <property type="protein sequence ID" value="VCW68210.1"/>
    <property type="molecule type" value="Genomic_DNA"/>
</dbReference>
<evidence type="ECO:0000313" key="8">
    <source>
        <dbReference type="EMBL" id="VCW68210.1"/>
    </source>
</evidence>